<evidence type="ECO:0000313" key="4">
    <source>
        <dbReference type="Proteomes" id="UP000557566"/>
    </source>
</evidence>
<accession>A0A8H4VAC8</accession>
<protein>
    <recommendedName>
        <fullName evidence="5">Family c-likeg-protein-coupled receptor protein</fullName>
    </recommendedName>
</protein>
<dbReference type="PANTHER" id="PTHR35184:SF1">
    <property type="entry name" value="INTEGRAL MEMBRANE PROTEIN"/>
    <property type="match status" value="1"/>
</dbReference>
<gene>
    <name evidence="3" type="ORF">G6O67_000842</name>
</gene>
<evidence type="ECO:0000256" key="2">
    <source>
        <dbReference type="SAM" id="Phobius"/>
    </source>
</evidence>
<feature type="transmembrane region" description="Helical" evidence="2">
    <location>
        <begin position="70"/>
        <end position="95"/>
    </location>
</feature>
<feature type="transmembrane region" description="Helical" evidence="2">
    <location>
        <begin position="227"/>
        <end position="250"/>
    </location>
</feature>
<organism evidence="3 4">
    <name type="scientific">Ophiocordyceps sinensis</name>
    <dbReference type="NCBI Taxonomy" id="72228"/>
    <lineage>
        <taxon>Eukaryota</taxon>
        <taxon>Fungi</taxon>
        <taxon>Dikarya</taxon>
        <taxon>Ascomycota</taxon>
        <taxon>Pezizomycotina</taxon>
        <taxon>Sordariomycetes</taxon>
        <taxon>Hypocreomycetidae</taxon>
        <taxon>Hypocreales</taxon>
        <taxon>Ophiocordycipitaceae</taxon>
        <taxon>Ophiocordyceps</taxon>
    </lineage>
</organism>
<dbReference type="EMBL" id="JAAVMX010000001">
    <property type="protein sequence ID" value="KAF4513590.1"/>
    <property type="molecule type" value="Genomic_DNA"/>
</dbReference>
<keyword evidence="2" id="KW-0472">Membrane</keyword>
<feature type="transmembrane region" description="Helical" evidence="2">
    <location>
        <begin position="262"/>
        <end position="281"/>
    </location>
</feature>
<dbReference type="PANTHER" id="PTHR35184">
    <property type="entry name" value="YALI0C10208P"/>
    <property type="match status" value="1"/>
</dbReference>
<name>A0A8H4VAC8_9HYPO</name>
<feature type="transmembrane region" description="Helical" evidence="2">
    <location>
        <begin position="183"/>
        <end position="206"/>
    </location>
</feature>
<feature type="region of interest" description="Disordered" evidence="1">
    <location>
        <begin position="1"/>
        <end position="25"/>
    </location>
</feature>
<comment type="caution">
    <text evidence="3">The sequence shown here is derived from an EMBL/GenBank/DDBJ whole genome shotgun (WGS) entry which is preliminary data.</text>
</comment>
<proteinExistence type="predicted"/>
<evidence type="ECO:0008006" key="5">
    <source>
        <dbReference type="Google" id="ProtNLM"/>
    </source>
</evidence>
<dbReference type="AlphaFoldDB" id="A0A8H4VAC8"/>
<dbReference type="Proteomes" id="UP000557566">
    <property type="component" value="Unassembled WGS sequence"/>
</dbReference>
<feature type="transmembrane region" description="Helical" evidence="2">
    <location>
        <begin position="38"/>
        <end position="58"/>
    </location>
</feature>
<evidence type="ECO:0000313" key="3">
    <source>
        <dbReference type="EMBL" id="KAF4513590.1"/>
    </source>
</evidence>
<feature type="transmembrane region" description="Helical" evidence="2">
    <location>
        <begin position="101"/>
        <end position="123"/>
    </location>
</feature>
<keyword evidence="2" id="KW-0812">Transmembrane</keyword>
<keyword evidence="2" id="KW-1133">Transmembrane helix</keyword>
<feature type="region of interest" description="Disordered" evidence="1">
    <location>
        <begin position="295"/>
        <end position="341"/>
    </location>
</feature>
<evidence type="ECO:0000256" key="1">
    <source>
        <dbReference type="SAM" id="MobiDB-lite"/>
    </source>
</evidence>
<keyword evidence="4" id="KW-1185">Reference proteome</keyword>
<reference evidence="3 4" key="1">
    <citation type="journal article" date="2020" name="Genome Biol. Evol.">
        <title>A new high-quality draft genome assembly of the Chinese cordyceps Ophiocordyceps sinensis.</title>
        <authorList>
            <person name="Shu R."/>
            <person name="Zhang J."/>
            <person name="Meng Q."/>
            <person name="Zhang H."/>
            <person name="Zhou G."/>
            <person name="Li M."/>
            <person name="Wu P."/>
            <person name="Zhao Y."/>
            <person name="Chen C."/>
            <person name="Qin Q."/>
        </authorList>
    </citation>
    <scope>NUCLEOTIDE SEQUENCE [LARGE SCALE GENOMIC DNA]</scope>
    <source>
        <strain evidence="3 4">IOZ07</strain>
    </source>
</reference>
<feature type="compositionally biased region" description="Basic and acidic residues" evidence="1">
    <location>
        <begin position="307"/>
        <end position="318"/>
    </location>
</feature>
<dbReference type="OrthoDB" id="3357002at2759"/>
<feature type="transmembrane region" description="Helical" evidence="2">
    <location>
        <begin position="143"/>
        <end position="168"/>
    </location>
</feature>
<sequence>MSASQQAAGRPDATEQHGPPYPPQGASLGGVPITTLDVPISAVVAFVFACSAVLNMTLFRLNMRRGHKFIFSAVLFAFSVARVAANVMRIVWACYPRNARIAIAAAILANAGVIALFVVNLFFVQRVLRAFHPRLGWSTPVRVAFRSLFAAVVACLLMVIISIVYSVYTLDAATRADLRDVQLFAVVFLAVLAFLPVPIALVAVLLPRRGHAIENFGSGTMRAKLQLLLFTSLMLTLGAGFRAGVTFVQRPADRPAWFHHKACYYCFNYLIELIVIFTYVVSRFDRRFHIPNGSSQPGHYAQGVPADGKKSDEKKSDEGFASDDQQRQMPARDASFQGDVA</sequence>
<dbReference type="Pfam" id="PF11309">
    <property type="entry name" value="DUF3112"/>
    <property type="match status" value="1"/>
</dbReference>
<dbReference type="InterPro" id="IPR021460">
    <property type="entry name" value="DUF3112"/>
</dbReference>